<dbReference type="SUPFAM" id="SSF52151">
    <property type="entry name" value="FabD/lysophospholipase-like"/>
    <property type="match status" value="1"/>
</dbReference>
<dbReference type="EMBL" id="BDQF01000012">
    <property type="protein sequence ID" value="GAW81676.1"/>
    <property type="molecule type" value="Genomic_DNA"/>
</dbReference>
<keyword evidence="2 4" id="KW-0442">Lipid degradation</keyword>
<feature type="region of interest" description="Disordered" evidence="5">
    <location>
        <begin position="767"/>
        <end position="787"/>
    </location>
</feature>
<feature type="region of interest" description="Disordered" evidence="5">
    <location>
        <begin position="1185"/>
        <end position="1204"/>
    </location>
</feature>
<keyword evidence="6" id="KW-0812">Transmembrane</keyword>
<feature type="short sequence motif" description="GXGXXG" evidence="4">
    <location>
        <begin position="1308"/>
        <end position="1313"/>
    </location>
</feature>
<feature type="compositionally biased region" description="Low complexity" evidence="5">
    <location>
        <begin position="371"/>
        <end position="390"/>
    </location>
</feature>
<feature type="domain" description="PNPLA" evidence="7">
    <location>
        <begin position="1304"/>
        <end position="1582"/>
    </location>
</feature>
<dbReference type="InterPro" id="IPR002641">
    <property type="entry name" value="PNPLA_dom"/>
</dbReference>
<feature type="compositionally biased region" description="Basic and acidic residues" evidence="5">
    <location>
        <begin position="1217"/>
        <end position="1227"/>
    </location>
</feature>
<feature type="short sequence motif" description="GXSXG" evidence="4">
    <location>
        <begin position="1340"/>
        <end position="1344"/>
    </location>
</feature>
<keyword evidence="1 4" id="KW-0378">Hydrolase</keyword>
<comment type="caution">
    <text evidence="8">The sequence shown here is derived from an EMBL/GenBank/DDBJ whole genome shotgun (WGS) entry which is preliminary data.</text>
</comment>
<keyword evidence="6" id="KW-0472">Membrane</keyword>
<evidence type="ECO:0000256" key="6">
    <source>
        <dbReference type="SAM" id="Phobius"/>
    </source>
</evidence>
<proteinExistence type="predicted"/>
<feature type="region of interest" description="Disordered" evidence="5">
    <location>
        <begin position="588"/>
        <end position="679"/>
    </location>
</feature>
<evidence type="ECO:0000256" key="4">
    <source>
        <dbReference type="PROSITE-ProRule" id="PRU01161"/>
    </source>
</evidence>
<feature type="region of interest" description="Disordered" evidence="5">
    <location>
        <begin position="406"/>
        <end position="432"/>
    </location>
</feature>
<feature type="short sequence motif" description="DGA/G" evidence="4">
    <location>
        <begin position="1569"/>
        <end position="1571"/>
    </location>
</feature>
<feature type="compositionally biased region" description="Basic and acidic residues" evidence="5">
    <location>
        <begin position="309"/>
        <end position="320"/>
    </location>
</feature>
<dbReference type="GO" id="GO:0016020">
    <property type="term" value="C:membrane"/>
    <property type="evidence" value="ECO:0007669"/>
    <property type="project" value="TreeGrafter"/>
</dbReference>
<dbReference type="GeneID" id="39748404"/>
<reference evidence="9" key="1">
    <citation type="submission" date="2017-04" db="EMBL/GenBank/DDBJ databases">
        <title>Plasmodium gonderi genome.</title>
        <authorList>
            <person name="Arisue N."/>
            <person name="Honma H."/>
            <person name="Kawai S."/>
            <person name="Tougan T."/>
            <person name="Tanabe K."/>
            <person name="Horii T."/>
        </authorList>
    </citation>
    <scope>NUCLEOTIDE SEQUENCE [LARGE SCALE GENOMIC DNA]</scope>
    <source>
        <strain evidence="9">ATCC 30045</strain>
    </source>
</reference>
<keyword evidence="6" id="KW-1133">Transmembrane helix</keyword>
<feature type="region of interest" description="Disordered" evidence="5">
    <location>
        <begin position="1217"/>
        <end position="1259"/>
    </location>
</feature>
<keyword evidence="3 4" id="KW-0443">Lipid metabolism</keyword>
<evidence type="ECO:0000256" key="5">
    <source>
        <dbReference type="SAM" id="MobiDB-lite"/>
    </source>
</evidence>
<feature type="region of interest" description="Disordered" evidence="5">
    <location>
        <begin position="2049"/>
        <end position="2084"/>
    </location>
</feature>
<feature type="active site" description="Nucleophile" evidence="4">
    <location>
        <position position="1342"/>
    </location>
</feature>
<dbReference type="RefSeq" id="XP_028544265.1">
    <property type="nucleotide sequence ID" value="XM_028688464.1"/>
</dbReference>
<evidence type="ECO:0000256" key="2">
    <source>
        <dbReference type="ARBA" id="ARBA00022963"/>
    </source>
</evidence>
<evidence type="ECO:0000259" key="7">
    <source>
        <dbReference type="PROSITE" id="PS51635"/>
    </source>
</evidence>
<evidence type="ECO:0000256" key="3">
    <source>
        <dbReference type="ARBA" id="ARBA00023098"/>
    </source>
</evidence>
<dbReference type="PANTHER" id="PTHR24185">
    <property type="entry name" value="CALCIUM-INDEPENDENT PHOSPHOLIPASE A2-GAMMA"/>
    <property type="match status" value="1"/>
</dbReference>
<dbReference type="InterPro" id="IPR016035">
    <property type="entry name" value="Acyl_Trfase/lysoPLipase"/>
</dbReference>
<feature type="active site" description="Proton acceptor" evidence="4">
    <location>
        <position position="1569"/>
    </location>
</feature>
<keyword evidence="9" id="KW-1185">Reference proteome</keyword>
<feature type="compositionally biased region" description="Polar residues" evidence="5">
    <location>
        <begin position="1820"/>
        <end position="1846"/>
    </location>
</feature>
<dbReference type="OMA" id="HYNADFF"/>
<dbReference type="Gene3D" id="3.40.1090.10">
    <property type="entry name" value="Cytosolic phospholipase A2 catalytic domain"/>
    <property type="match status" value="1"/>
</dbReference>
<dbReference type="PROSITE" id="PS51635">
    <property type="entry name" value="PNPLA"/>
    <property type="match status" value="1"/>
</dbReference>
<dbReference type="OrthoDB" id="630895at2759"/>
<feature type="compositionally biased region" description="Basic and acidic residues" evidence="5">
    <location>
        <begin position="1861"/>
        <end position="1876"/>
    </location>
</feature>
<feature type="region of interest" description="Disordered" evidence="5">
    <location>
        <begin position="309"/>
        <end position="390"/>
    </location>
</feature>
<feature type="compositionally biased region" description="Basic and acidic residues" evidence="5">
    <location>
        <begin position="356"/>
        <end position="370"/>
    </location>
</feature>
<dbReference type="Pfam" id="PF01734">
    <property type="entry name" value="Patatin"/>
    <property type="match status" value="1"/>
</dbReference>
<name>A0A1Y1JGN3_PLAGO</name>
<accession>A0A1Y1JGN3</accession>
<evidence type="ECO:0000313" key="8">
    <source>
        <dbReference type="EMBL" id="GAW81676.1"/>
    </source>
</evidence>
<feature type="region of interest" description="Disordered" evidence="5">
    <location>
        <begin position="1816"/>
        <end position="1879"/>
    </location>
</feature>
<evidence type="ECO:0000313" key="9">
    <source>
        <dbReference type="Proteomes" id="UP000195521"/>
    </source>
</evidence>
<feature type="compositionally biased region" description="Polar residues" evidence="5">
    <location>
        <begin position="1191"/>
        <end position="1204"/>
    </location>
</feature>
<feature type="transmembrane region" description="Helical" evidence="6">
    <location>
        <begin position="6"/>
        <end position="23"/>
    </location>
</feature>
<organism evidence="8 9">
    <name type="scientific">Plasmodium gonderi</name>
    <dbReference type="NCBI Taxonomy" id="77519"/>
    <lineage>
        <taxon>Eukaryota</taxon>
        <taxon>Sar</taxon>
        <taxon>Alveolata</taxon>
        <taxon>Apicomplexa</taxon>
        <taxon>Aconoidasida</taxon>
        <taxon>Haemosporida</taxon>
        <taxon>Plasmodiidae</taxon>
        <taxon>Plasmodium</taxon>
        <taxon>Plasmodium (Plasmodium)</taxon>
    </lineage>
</organism>
<dbReference type="GO" id="GO:0004620">
    <property type="term" value="F:phospholipase activity"/>
    <property type="evidence" value="ECO:0007669"/>
    <property type="project" value="TreeGrafter"/>
</dbReference>
<feature type="compositionally biased region" description="Acidic residues" evidence="5">
    <location>
        <begin position="618"/>
        <end position="670"/>
    </location>
</feature>
<gene>
    <name evidence="8" type="ORF">PGO_111250</name>
</gene>
<feature type="compositionally biased region" description="Basic and acidic residues" evidence="5">
    <location>
        <begin position="588"/>
        <end position="617"/>
    </location>
</feature>
<protein>
    <recommendedName>
        <fullName evidence="7">PNPLA domain-containing protein</fullName>
    </recommendedName>
</protein>
<feature type="compositionally biased region" description="Basic and acidic residues" evidence="5">
    <location>
        <begin position="2054"/>
        <end position="2074"/>
    </location>
</feature>
<dbReference type="GO" id="GO:0006631">
    <property type="term" value="P:fatty acid metabolic process"/>
    <property type="evidence" value="ECO:0007669"/>
    <property type="project" value="TreeGrafter"/>
</dbReference>
<sequence>MNKNVYIFLVYGIYSILMFSKSLRMQKNIFKYITPISKKLSLTKFRKIKFFRKRSQLKRVKVFNDVVNKYIGLDLFFKKLNHVTDTQEKLNYINFLHKIVEDKTCEHLLFSSNHIRTIIYILNERFLILKKNDDINDYIDYQIIYKLLLIFKNLTKYKKFYRIILNDFTHKNVKISLIYVIMNILNEKDNNNNSYNNNETYKEDNSFLSYFISLFKNNSDVTKNQVTDNTSDGKNSKMIKGKSQMKSEDIEEIKNKIVLLGKHILLKLKEEKVRVDNMSNECYNAGEEEPILTNEVYTKDEFCYDKRDESRYHPSTKEELESMGDNDQYSSSRQNDENPHIGKYQTDMSEPPIKQNKRDVTEPGVKKADATKAGAVKAGGAKAGAVKAGGAKADAAKADATEVGAAKADNWGSHNNKGEGNPQKSSSFTDDDQHIKVISYEKGDYYKEGLAHGRNERYMNTRLKQGEIQSDEMNQVNRTVSNSQDNVLFIPFYFNKNSKDNILTSILVQFQNANGVVVYKRKMRYGLQDRTDDLHPRTDRYTKKKNIIECIGEEYNCNNYFEVYENYAEDDVDILKYEKNNNRKKFHIRESKHERRDGGIDDKMNSREDVPEERRDMEEEGVEEDEKEEEEEEEEVKEEEEEEGEEEEEENDDEEDIEEQNYEEDLENDEHDDKHEYKSKYDENKVNIILNDYNVNIKDIENKPEGTTNDISENKSNFLNMGLLILIKKNMHTEDDGSIRLNTGNDSVKEGIYENFQMASEVSTTDLPPIETSRTEPAGKTYTSSNKTEQMNRLHNYLNAQKYLNNKDLKFSLCRKSEPREAQSSRQMEGLEQIYIKHKEGEKRENAEGYVLTGFIHFNLDLLKSSKVSNDDNNVDKGKSAINISNPYLNFALVENYIECLFKYIDLNSYFTNKLLKLLYEILVENKNSVIYNLYYYTIMKKENMNKIIKILSKNLKNDLNRSNITLILRILYILSFQQDFYINRLKSRKSNENYMFVYRNISKYLQDIKVGSFIKELQKWGELIECLKSLSLFFENKYKNQNSYYISDEKKERFLLDNKIFKKKLNNIYNRHFICEYKDLIIIRKTNILLKALGVNMFDLYNDIIFTDREKKAHDYLMKENENQKSFIHHAIHTFSKYFINTKRYIMKHILEEITSRDQVPGRCNGFVSTAHWNNPSVEQKILEEKKGGNSINGVKNESMSMNNYSTCKSTKEFQRLSSKEGEVNQRGKSHQKSFESSNGKKQQDAIPLNYENGNTNDIVDRKNRKKRMYLYNLNSKEHISMDKFRNLVITLKRKKKRKLRILCLDGGGIRGLLSIEILKCINSHLKKNIFEYFDIICGTSTGAIISILIGLEKAHLNEIEFLYNLLINKIFQKDMYAVRNTRYLLKHSYYDSNILSNILNSFFKNIKMFHYNADFFTPYVFTVSTQMNVTPLQPVILKNYNSNLNIIKGNKGTNGLDALISTNYDSIGDEEDDEMVHDRGGTHTLNDFSNGDLEDELKDKPKGVLEEEKASWREKIQTNTVYINQNINNVSIYKSFYNIFVKYVLRCTTAAPGFFNFFSFDNNIYADGAICFNNPTLLSLNEMKLIFYNYLNNQKNTLLYKLKHYFSKDKQTVLDEKNKAINLNDYIDCIVSVGTGKFKPKNINELNDNKTYDTFLRWDVLLKQIVYSITNTELTHDICNNLLDKNKYFRFNCFINNIKLDETSPEIINKMKQIGKRYFQDHKYNQEKLIKLIDILEDPSDVKEYQNRQKKIWNQSYLDKFKSKFSNFLFPNHKTHLDRGEKSFFFSSTNLKSGSLEESTSPGSEKENIVINPATAENADNFTTSNNVRNDTNGSTNNKDFLNSEQRRENIHTSSNHMNTEKKESHQTHTEDRGSNPYRNFNFNFMNEDVKLDLNNIEEILDIINKNSNTDSSRSTSNGFFNYFTNLFYNNNKFLKKLENMHKNNLFNISKKKEKNNYVNVVPNTGIRVLLNEIYFILLKKNLYFHTDEYCSSDEELISKKNYDINIEKIIPCKMPTSEGAGGNTAAPAAHTNEQGENIHMSCENISSNSQRNEEIPRNKSETSSNENDKKTYTNLMNDASSDEDVYADSSLKTKGSLNHSNLGFKNKHQNFALSKKDINYDKNENYYSERTGQDSIREILLKYEGKNISSIDDKSEINKKRSFKNGMNMNHINYEFFKSMSTESSDGKKHNIIQVLRNIFFKENT</sequence>
<dbReference type="PANTHER" id="PTHR24185:SF1">
    <property type="entry name" value="CALCIUM-INDEPENDENT PHOSPHOLIPASE A2-GAMMA"/>
    <property type="match status" value="1"/>
</dbReference>
<evidence type="ECO:0000256" key="1">
    <source>
        <dbReference type="ARBA" id="ARBA00022801"/>
    </source>
</evidence>
<dbReference type="Proteomes" id="UP000195521">
    <property type="component" value="Unassembled WGS sequence"/>
</dbReference>
<dbReference type="GO" id="GO:0016042">
    <property type="term" value="P:lipid catabolic process"/>
    <property type="evidence" value="ECO:0007669"/>
    <property type="project" value="UniProtKB-UniRule"/>
</dbReference>